<dbReference type="EMBL" id="WOCD01000003">
    <property type="protein sequence ID" value="MUH71834.1"/>
    <property type="molecule type" value="Genomic_DNA"/>
</dbReference>
<protein>
    <submittedName>
        <fullName evidence="1">Uncharacterized protein</fullName>
    </submittedName>
</protein>
<dbReference type="OrthoDB" id="9797551at2"/>
<proteinExistence type="predicted"/>
<dbReference type="SUPFAM" id="SSF64307">
    <property type="entry name" value="SirA-like"/>
    <property type="match status" value="1"/>
</dbReference>
<keyword evidence="2" id="KW-1185">Reference proteome</keyword>
<sequence>MNSVYQFDARGLTCPLAFVLVKQQLLKKSTKSFVLDDDITLKNFVSYLKSENISFEQSVQGSDFNVEILD</sequence>
<dbReference type="InterPro" id="IPR036868">
    <property type="entry name" value="TusA-like_sf"/>
</dbReference>
<organism evidence="1 2">
    <name type="scientific">Psychrosphaera haliotis</name>
    <dbReference type="NCBI Taxonomy" id="555083"/>
    <lineage>
        <taxon>Bacteria</taxon>
        <taxon>Pseudomonadati</taxon>
        <taxon>Pseudomonadota</taxon>
        <taxon>Gammaproteobacteria</taxon>
        <taxon>Alteromonadales</taxon>
        <taxon>Pseudoalteromonadaceae</taxon>
        <taxon>Psychrosphaera</taxon>
    </lineage>
</organism>
<dbReference type="AlphaFoldDB" id="A0A6N8F6Q9"/>
<comment type="caution">
    <text evidence="1">The sequence shown here is derived from an EMBL/GenBank/DDBJ whole genome shotgun (WGS) entry which is preliminary data.</text>
</comment>
<evidence type="ECO:0000313" key="1">
    <source>
        <dbReference type="EMBL" id="MUH71834.1"/>
    </source>
</evidence>
<dbReference type="Proteomes" id="UP000439994">
    <property type="component" value="Unassembled WGS sequence"/>
</dbReference>
<dbReference type="RefSeq" id="WP_155694966.1">
    <property type="nucleotide sequence ID" value="NZ_WOCD01000003.1"/>
</dbReference>
<gene>
    <name evidence="1" type="ORF">GNP35_04690</name>
</gene>
<accession>A0A6N8F6Q9</accession>
<name>A0A6N8F6Q9_9GAMM</name>
<dbReference type="Gene3D" id="3.30.110.40">
    <property type="entry name" value="TusA-like domain"/>
    <property type="match status" value="1"/>
</dbReference>
<evidence type="ECO:0000313" key="2">
    <source>
        <dbReference type="Proteomes" id="UP000439994"/>
    </source>
</evidence>
<reference evidence="1 2" key="1">
    <citation type="submission" date="2019-11" db="EMBL/GenBank/DDBJ databases">
        <title>P. haliotis isolates from Z. marina roots.</title>
        <authorList>
            <person name="Cohen M."/>
            <person name="Jospin G."/>
            <person name="Eisen J.A."/>
            <person name="Coil D.A."/>
        </authorList>
    </citation>
    <scope>NUCLEOTIDE SEQUENCE [LARGE SCALE GENOMIC DNA]</scope>
    <source>
        <strain evidence="1 2">UCD-MCMsp1aY</strain>
    </source>
</reference>